<gene>
    <name evidence="2" type="ORF">CC85DRAFT_184834</name>
</gene>
<dbReference type="GeneID" id="28980396"/>
<protein>
    <submittedName>
        <fullName evidence="2">Uncharacterized protein</fullName>
    </submittedName>
</protein>
<dbReference type="EMBL" id="KQ087254">
    <property type="protein sequence ID" value="KLT39577.1"/>
    <property type="molecule type" value="Genomic_DNA"/>
</dbReference>
<organism evidence="2 3">
    <name type="scientific">Cutaneotrichosporon oleaginosum</name>
    <dbReference type="NCBI Taxonomy" id="879819"/>
    <lineage>
        <taxon>Eukaryota</taxon>
        <taxon>Fungi</taxon>
        <taxon>Dikarya</taxon>
        <taxon>Basidiomycota</taxon>
        <taxon>Agaricomycotina</taxon>
        <taxon>Tremellomycetes</taxon>
        <taxon>Trichosporonales</taxon>
        <taxon>Trichosporonaceae</taxon>
        <taxon>Cutaneotrichosporon</taxon>
    </lineage>
</organism>
<name>A0A0J0XES4_9TREE</name>
<evidence type="ECO:0000256" key="1">
    <source>
        <dbReference type="SAM" id="MobiDB-lite"/>
    </source>
</evidence>
<proteinExistence type="predicted"/>
<evidence type="ECO:0000313" key="2">
    <source>
        <dbReference type="EMBL" id="KLT39577.1"/>
    </source>
</evidence>
<dbReference type="Proteomes" id="UP000053611">
    <property type="component" value="Unassembled WGS sequence"/>
</dbReference>
<evidence type="ECO:0000313" key="3">
    <source>
        <dbReference type="Proteomes" id="UP000053611"/>
    </source>
</evidence>
<feature type="region of interest" description="Disordered" evidence="1">
    <location>
        <begin position="42"/>
        <end position="62"/>
    </location>
</feature>
<dbReference type="RefSeq" id="XP_018276068.1">
    <property type="nucleotide sequence ID" value="XM_018419793.1"/>
</dbReference>
<accession>A0A0J0XES4</accession>
<sequence length="142" mass="15160">MGCGGARRSSPPRQAMRRCRASSTCCSLRTLATTMLARSLTTSLPPSDSISRPYRSSLTPSSMPVPCPANGIPDLYCIATRPGSSAAEVDASPPAPTLCFTCFSDVILADDQHFDMWAMLERQWVDGCIDMCLPQAAVPDAS</sequence>
<reference evidence="2 3" key="1">
    <citation type="submission" date="2015-03" db="EMBL/GenBank/DDBJ databases">
        <title>Genomics and transcriptomics of the oil-accumulating basidiomycete yeast T. oleaginosus allow insights into substrate utilization and the diverse evolutionary trajectories of mating systems in fungi.</title>
        <authorList>
            <consortium name="DOE Joint Genome Institute"/>
            <person name="Kourist R."/>
            <person name="Kracht O."/>
            <person name="Bracharz F."/>
            <person name="Lipzen A."/>
            <person name="Nolan M."/>
            <person name="Ohm R."/>
            <person name="Grigoriev I."/>
            <person name="Sun S."/>
            <person name="Heitman J."/>
            <person name="Bruck T."/>
            <person name="Nowrousian M."/>
        </authorList>
    </citation>
    <scope>NUCLEOTIDE SEQUENCE [LARGE SCALE GENOMIC DNA]</scope>
    <source>
        <strain evidence="2 3">IBC0246</strain>
    </source>
</reference>
<dbReference type="AlphaFoldDB" id="A0A0J0XES4"/>
<keyword evidence="3" id="KW-1185">Reference proteome</keyword>